<name>A0A9P0FLB5_BRAAE</name>
<protein>
    <recommendedName>
        <fullName evidence="2">Amidase domain-containing protein</fullName>
    </recommendedName>
</protein>
<dbReference type="GO" id="GO:0012505">
    <property type="term" value="C:endomembrane system"/>
    <property type="evidence" value="ECO:0007669"/>
    <property type="project" value="TreeGrafter"/>
</dbReference>
<dbReference type="InterPro" id="IPR052739">
    <property type="entry name" value="FAAH2"/>
</dbReference>
<accession>A0A9P0FLB5</accession>
<evidence type="ECO:0000256" key="1">
    <source>
        <dbReference type="SAM" id="Phobius"/>
    </source>
</evidence>
<reference evidence="3" key="1">
    <citation type="submission" date="2021-12" db="EMBL/GenBank/DDBJ databases">
        <authorList>
            <person name="King R."/>
        </authorList>
    </citation>
    <scope>NUCLEOTIDE SEQUENCE</scope>
</reference>
<keyword evidence="1" id="KW-1133">Transmembrane helix</keyword>
<dbReference type="EMBL" id="OV121137">
    <property type="protein sequence ID" value="CAH0558606.1"/>
    <property type="molecule type" value="Genomic_DNA"/>
</dbReference>
<dbReference type="SUPFAM" id="SSF75304">
    <property type="entry name" value="Amidase signature (AS) enzymes"/>
    <property type="match status" value="1"/>
</dbReference>
<feature type="transmembrane region" description="Helical" evidence="1">
    <location>
        <begin position="21"/>
        <end position="44"/>
    </location>
</feature>
<organism evidence="3 4">
    <name type="scientific">Brassicogethes aeneus</name>
    <name type="common">Rape pollen beetle</name>
    <name type="synonym">Meligethes aeneus</name>
    <dbReference type="NCBI Taxonomy" id="1431903"/>
    <lineage>
        <taxon>Eukaryota</taxon>
        <taxon>Metazoa</taxon>
        <taxon>Ecdysozoa</taxon>
        <taxon>Arthropoda</taxon>
        <taxon>Hexapoda</taxon>
        <taxon>Insecta</taxon>
        <taxon>Pterygota</taxon>
        <taxon>Neoptera</taxon>
        <taxon>Endopterygota</taxon>
        <taxon>Coleoptera</taxon>
        <taxon>Polyphaga</taxon>
        <taxon>Cucujiformia</taxon>
        <taxon>Nitidulidae</taxon>
        <taxon>Meligethinae</taxon>
        <taxon>Brassicogethes</taxon>
    </lineage>
</organism>
<dbReference type="AlphaFoldDB" id="A0A9P0FLB5"/>
<dbReference type="Proteomes" id="UP001154078">
    <property type="component" value="Chromosome 6"/>
</dbReference>
<keyword evidence="4" id="KW-1185">Reference proteome</keyword>
<evidence type="ECO:0000313" key="3">
    <source>
        <dbReference type="EMBL" id="CAH0558606.1"/>
    </source>
</evidence>
<evidence type="ECO:0000259" key="2">
    <source>
        <dbReference type="Pfam" id="PF01425"/>
    </source>
</evidence>
<dbReference type="InterPro" id="IPR023631">
    <property type="entry name" value="Amidase_dom"/>
</dbReference>
<keyword evidence="1" id="KW-0812">Transmembrane</keyword>
<dbReference type="InterPro" id="IPR036928">
    <property type="entry name" value="AS_sf"/>
</dbReference>
<dbReference type="OrthoDB" id="6428749at2759"/>
<dbReference type="Gene3D" id="3.90.1300.10">
    <property type="entry name" value="Amidase signature (AS) domain"/>
    <property type="match status" value="1"/>
</dbReference>
<keyword evidence="1" id="KW-0472">Membrane</keyword>
<proteinExistence type="predicted"/>
<dbReference type="PANTHER" id="PTHR43372">
    <property type="entry name" value="FATTY-ACID AMIDE HYDROLASE"/>
    <property type="match status" value="1"/>
</dbReference>
<feature type="domain" description="Amidase" evidence="2">
    <location>
        <begin position="82"/>
        <end position="223"/>
    </location>
</feature>
<gene>
    <name evidence="3" type="ORF">MELIAE_LOCUS8901</name>
</gene>
<sequence>MTIHLLPGKVKRYEKLVREFKAIRIIIWLFFRLLDFVFIPLMIIRCFKKKKTCPPIDNNILLYKASELSNLIRTQQLTSTLVVKTYIDRIKVVNKLLNAVIDDRFDSAIQEAKYVDDFVRSTKCTINELKIKYPLLGVPITVKGSIDVAKLRNTSGLVTRKNVNPAEKDADAVALAREAGAIPLLTSNIPELCLNWESINNFVGTTKNPYDIRKTAGGSSGGEVNVEEKV</sequence>
<dbReference type="Pfam" id="PF01425">
    <property type="entry name" value="Amidase"/>
    <property type="match status" value="1"/>
</dbReference>
<dbReference type="PANTHER" id="PTHR43372:SF2">
    <property type="entry name" value="IP13792P"/>
    <property type="match status" value="1"/>
</dbReference>
<evidence type="ECO:0000313" key="4">
    <source>
        <dbReference type="Proteomes" id="UP001154078"/>
    </source>
</evidence>